<proteinExistence type="predicted"/>
<dbReference type="Proteomes" id="UP000035642">
    <property type="component" value="Unassembled WGS sequence"/>
</dbReference>
<organism evidence="2 3">
    <name type="scientific">Angiostrongylus cantonensis</name>
    <name type="common">Rat lungworm</name>
    <dbReference type="NCBI Taxonomy" id="6313"/>
    <lineage>
        <taxon>Eukaryota</taxon>
        <taxon>Metazoa</taxon>
        <taxon>Ecdysozoa</taxon>
        <taxon>Nematoda</taxon>
        <taxon>Chromadorea</taxon>
        <taxon>Rhabditida</taxon>
        <taxon>Rhabditina</taxon>
        <taxon>Rhabditomorpha</taxon>
        <taxon>Strongyloidea</taxon>
        <taxon>Metastrongylidae</taxon>
        <taxon>Angiostrongylus</taxon>
    </lineage>
</organism>
<evidence type="ECO:0000256" key="1">
    <source>
        <dbReference type="SAM" id="SignalP"/>
    </source>
</evidence>
<reference evidence="2" key="1">
    <citation type="submission" date="2012-09" db="EMBL/GenBank/DDBJ databases">
        <authorList>
            <person name="Martin A.A."/>
        </authorList>
    </citation>
    <scope>NUCLEOTIDE SEQUENCE</scope>
</reference>
<feature type="chain" id="PRO_5005326279" evidence="1">
    <location>
        <begin position="20"/>
        <end position="60"/>
    </location>
</feature>
<reference evidence="3" key="2">
    <citation type="submission" date="2017-02" db="UniProtKB">
        <authorList>
            <consortium name="WormBaseParasite"/>
        </authorList>
    </citation>
    <scope>IDENTIFICATION</scope>
</reference>
<accession>A0A0K0CXS1</accession>
<feature type="signal peptide" evidence="1">
    <location>
        <begin position="1"/>
        <end position="19"/>
    </location>
</feature>
<evidence type="ECO:0000313" key="2">
    <source>
        <dbReference type="Proteomes" id="UP000035642"/>
    </source>
</evidence>
<keyword evidence="1" id="KW-0732">Signal</keyword>
<keyword evidence="2" id="KW-1185">Reference proteome</keyword>
<name>A0A0K0CXS1_ANGCA</name>
<dbReference type="WBParaSite" id="ACAC_0000239801-mRNA-1">
    <property type="protein sequence ID" value="ACAC_0000239801-mRNA-1"/>
    <property type="gene ID" value="ACAC_0000239801"/>
</dbReference>
<evidence type="ECO:0000313" key="3">
    <source>
        <dbReference type="WBParaSite" id="ACAC_0000239801-mRNA-1"/>
    </source>
</evidence>
<sequence length="60" mass="6648">MRCGMVLVGVLCMAAFTSAYKKPLCELCENIVDKVDEVLKKGGDVEKVLYSTCILTYKVQ</sequence>
<protein>
    <submittedName>
        <fullName evidence="3">Saposin B-type domain-containing protein</fullName>
    </submittedName>
</protein>
<dbReference type="AlphaFoldDB" id="A0A0K0CXS1"/>